<feature type="transmembrane region" description="Helical" evidence="1">
    <location>
        <begin position="76"/>
        <end position="96"/>
    </location>
</feature>
<sequence>MNILAVVVSAAVTLLVSGAYYAALGSRLAQLSPAYAGPRRPAPVTAVVELVRGGIVAAAIAFLVAGLGIGGLGQAVGLALVLWFAFPAVLLAGSVFHERVPVALATIHAGDWLLKLVLITGIVTIWS</sequence>
<keyword evidence="3" id="KW-1185">Reference proteome</keyword>
<keyword evidence="1" id="KW-0472">Membrane</keyword>
<evidence type="ECO:0000256" key="1">
    <source>
        <dbReference type="SAM" id="Phobius"/>
    </source>
</evidence>
<dbReference type="AlphaFoldDB" id="A0A543FNS0"/>
<feature type="transmembrane region" description="Helical" evidence="1">
    <location>
        <begin position="102"/>
        <end position="126"/>
    </location>
</feature>
<dbReference type="InterPro" id="IPR013879">
    <property type="entry name" value="DUF1761"/>
</dbReference>
<dbReference type="Pfam" id="PF08570">
    <property type="entry name" value="DUF1761"/>
    <property type="match status" value="1"/>
</dbReference>
<gene>
    <name evidence="2" type="ORF">FB388_6932</name>
</gene>
<feature type="transmembrane region" description="Helical" evidence="1">
    <location>
        <begin position="50"/>
        <end position="69"/>
    </location>
</feature>
<keyword evidence="1" id="KW-0812">Transmembrane</keyword>
<dbReference type="Proteomes" id="UP000319818">
    <property type="component" value="Unassembled WGS sequence"/>
</dbReference>
<evidence type="ECO:0000313" key="3">
    <source>
        <dbReference type="Proteomes" id="UP000319818"/>
    </source>
</evidence>
<accession>A0A543FNS0</accession>
<dbReference type="RefSeq" id="WP_170225968.1">
    <property type="nucleotide sequence ID" value="NZ_VFPH01000003.1"/>
</dbReference>
<name>A0A543FNS0_9PSEU</name>
<organism evidence="2 3">
    <name type="scientific">Pseudonocardia cypriaca</name>
    <dbReference type="NCBI Taxonomy" id="882449"/>
    <lineage>
        <taxon>Bacteria</taxon>
        <taxon>Bacillati</taxon>
        <taxon>Actinomycetota</taxon>
        <taxon>Actinomycetes</taxon>
        <taxon>Pseudonocardiales</taxon>
        <taxon>Pseudonocardiaceae</taxon>
        <taxon>Pseudonocardia</taxon>
    </lineage>
</organism>
<protein>
    <submittedName>
        <fullName evidence="2">Uncharacterized protein DUF1761</fullName>
    </submittedName>
</protein>
<proteinExistence type="predicted"/>
<comment type="caution">
    <text evidence="2">The sequence shown here is derived from an EMBL/GenBank/DDBJ whole genome shotgun (WGS) entry which is preliminary data.</text>
</comment>
<dbReference type="EMBL" id="VFPH01000003">
    <property type="protein sequence ID" value="TQM35498.1"/>
    <property type="molecule type" value="Genomic_DNA"/>
</dbReference>
<reference evidence="2 3" key="1">
    <citation type="submission" date="2019-06" db="EMBL/GenBank/DDBJ databases">
        <title>Sequencing the genomes of 1000 actinobacteria strains.</title>
        <authorList>
            <person name="Klenk H.-P."/>
        </authorList>
    </citation>
    <scope>NUCLEOTIDE SEQUENCE [LARGE SCALE GENOMIC DNA]</scope>
    <source>
        <strain evidence="2 3">DSM 45511</strain>
    </source>
</reference>
<keyword evidence="1" id="KW-1133">Transmembrane helix</keyword>
<evidence type="ECO:0000313" key="2">
    <source>
        <dbReference type="EMBL" id="TQM35498.1"/>
    </source>
</evidence>